<dbReference type="GO" id="GO:0004673">
    <property type="term" value="F:protein histidine kinase activity"/>
    <property type="evidence" value="ECO:0007669"/>
    <property type="project" value="UniProtKB-EC"/>
</dbReference>
<sequence>MPSLQHHGVSVTQELVRLPRVRLDKHKVLQILVNLISNAKNAMDSLPEGRQHLRVRLWARDDRACIQVVDTSMSFTPEIRERLFAQGFTTREGGHGLGLHSSALAAKLLGGRLTLESDGPGLGATATLELPLG</sequence>
<evidence type="ECO:0000313" key="9">
    <source>
        <dbReference type="EMBL" id="OJH38654.1"/>
    </source>
</evidence>
<evidence type="ECO:0000256" key="1">
    <source>
        <dbReference type="ARBA" id="ARBA00000085"/>
    </source>
</evidence>
<dbReference type="PANTHER" id="PTHR43065">
    <property type="entry name" value="SENSOR HISTIDINE KINASE"/>
    <property type="match status" value="1"/>
</dbReference>
<dbReference type="EMBL" id="MPIN01000005">
    <property type="protein sequence ID" value="OJH38654.1"/>
    <property type="molecule type" value="Genomic_DNA"/>
</dbReference>
<evidence type="ECO:0000313" key="10">
    <source>
        <dbReference type="Proteomes" id="UP000182229"/>
    </source>
</evidence>
<evidence type="ECO:0000259" key="8">
    <source>
        <dbReference type="PROSITE" id="PS50109"/>
    </source>
</evidence>
<keyword evidence="3" id="KW-0808">Transferase</keyword>
<accession>A0A1L9B8S8</accession>
<dbReference type="InterPro" id="IPR005467">
    <property type="entry name" value="His_kinase_dom"/>
</dbReference>
<dbReference type="InterPro" id="IPR004358">
    <property type="entry name" value="Sig_transdc_His_kin-like_C"/>
</dbReference>
<dbReference type="PROSITE" id="PS50109">
    <property type="entry name" value="HIS_KIN"/>
    <property type="match status" value="1"/>
</dbReference>
<evidence type="ECO:0000256" key="2">
    <source>
        <dbReference type="ARBA" id="ARBA00012438"/>
    </source>
</evidence>
<evidence type="ECO:0000256" key="4">
    <source>
        <dbReference type="ARBA" id="ARBA00022741"/>
    </source>
</evidence>
<protein>
    <recommendedName>
        <fullName evidence="2">histidine kinase</fullName>
        <ecNumber evidence="2">2.7.13.3</ecNumber>
    </recommendedName>
</protein>
<keyword evidence="10" id="KW-1185">Reference proteome</keyword>
<evidence type="ECO:0000256" key="6">
    <source>
        <dbReference type="ARBA" id="ARBA00022840"/>
    </source>
</evidence>
<dbReference type="Proteomes" id="UP000182229">
    <property type="component" value="Unassembled WGS sequence"/>
</dbReference>
<reference evidence="10" key="1">
    <citation type="submission" date="2016-11" db="EMBL/GenBank/DDBJ databases">
        <authorList>
            <person name="Shukria A."/>
            <person name="Stevens D.C."/>
        </authorList>
    </citation>
    <scope>NUCLEOTIDE SEQUENCE [LARGE SCALE GENOMIC DNA]</scope>
    <source>
        <strain evidence="10">Cbfe23</strain>
    </source>
</reference>
<reference evidence="9 10" key="2">
    <citation type="submission" date="2016-12" db="EMBL/GenBank/DDBJ databases">
        <title>Draft Genome Sequence of Cystobacter ferrugineus Strain Cbfe23.</title>
        <authorList>
            <person name="Akbar S."/>
            <person name="Dowd S.E."/>
            <person name="Stevens D.C."/>
        </authorList>
    </citation>
    <scope>NUCLEOTIDE SEQUENCE [LARGE SCALE GENOMIC DNA]</scope>
    <source>
        <strain evidence="9 10">Cbfe23</strain>
    </source>
</reference>
<evidence type="ECO:0000256" key="5">
    <source>
        <dbReference type="ARBA" id="ARBA00022777"/>
    </source>
</evidence>
<dbReference type="InterPro" id="IPR036890">
    <property type="entry name" value="HATPase_C_sf"/>
</dbReference>
<keyword evidence="7" id="KW-0902">Two-component regulatory system</keyword>
<dbReference type="GO" id="GO:0005524">
    <property type="term" value="F:ATP binding"/>
    <property type="evidence" value="ECO:0007669"/>
    <property type="project" value="UniProtKB-KW"/>
</dbReference>
<keyword evidence="6" id="KW-0067">ATP-binding</keyword>
<dbReference type="Gene3D" id="3.30.565.10">
    <property type="entry name" value="Histidine kinase-like ATPase, C-terminal domain"/>
    <property type="match status" value="1"/>
</dbReference>
<dbReference type="Pfam" id="PF02518">
    <property type="entry name" value="HATPase_c"/>
    <property type="match status" value="1"/>
</dbReference>
<gene>
    <name evidence="9" type="ORF">BON30_20690</name>
</gene>
<evidence type="ECO:0000256" key="3">
    <source>
        <dbReference type="ARBA" id="ARBA00022679"/>
    </source>
</evidence>
<dbReference type="GO" id="GO:0000160">
    <property type="term" value="P:phosphorelay signal transduction system"/>
    <property type="evidence" value="ECO:0007669"/>
    <property type="project" value="UniProtKB-KW"/>
</dbReference>
<dbReference type="InterPro" id="IPR003594">
    <property type="entry name" value="HATPase_dom"/>
</dbReference>
<dbReference type="EC" id="2.7.13.3" evidence="2"/>
<dbReference type="PRINTS" id="PR00344">
    <property type="entry name" value="BCTRLSENSOR"/>
</dbReference>
<dbReference type="PANTHER" id="PTHR43065:SF46">
    <property type="entry name" value="C4-DICARBOXYLATE TRANSPORT SENSOR PROTEIN DCTB"/>
    <property type="match status" value="1"/>
</dbReference>
<keyword evidence="4" id="KW-0547">Nucleotide-binding</keyword>
<proteinExistence type="predicted"/>
<dbReference type="SUPFAM" id="SSF55874">
    <property type="entry name" value="ATPase domain of HSP90 chaperone/DNA topoisomerase II/histidine kinase"/>
    <property type="match status" value="1"/>
</dbReference>
<name>A0A1L9B8S8_9BACT</name>
<keyword evidence="5" id="KW-0418">Kinase</keyword>
<evidence type="ECO:0000256" key="7">
    <source>
        <dbReference type="ARBA" id="ARBA00023012"/>
    </source>
</evidence>
<comment type="catalytic activity">
    <reaction evidence="1">
        <text>ATP + protein L-histidine = ADP + protein N-phospho-L-histidine.</text>
        <dbReference type="EC" id="2.7.13.3"/>
    </reaction>
</comment>
<dbReference type="SMART" id="SM00387">
    <property type="entry name" value="HATPase_c"/>
    <property type="match status" value="1"/>
</dbReference>
<dbReference type="AlphaFoldDB" id="A0A1L9B8S8"/>
<feature type="domain" description="Histidine kinase" evidence="8">
    <location>
        <begin position="1"/>
        <end position="133"/>
    </location>
</feature>
<organism evidence="9 10">
    <name type="scientific">Cystobacter ferrugineus</name>
    <dbReference type="NCBI Taxonomy" id="83449"/>
    <lineage>
        <taxon>Bacteria</taxon>
        <taxon>Pseudomonadati</taxon>
        <taxon>Myxococcota</taxon>
        <taxon>Myxococcia</taxon>
        <taxon>Myxococcales</taxon>
        <taxon>Cystobacterineae</taxon>
        <taxon>Archangiaceae</taxon>
        <taxon>Cystobacter</taxon>
    </lineage>
</organism>
<dbReference type="STRING" id="83449.BON30_20690"/>
<comment type="caution">
    <text evidence="9">The sequence shown here is derived from an EMBL/GenBank/DDBJ whole genome shotgun (WGS) entry which is preliminary data.</text>
</comment>